<dbReference type="AlphaFoldDB" id="G7YLF6"/>
<sequence>MEIKIISGRFLSDRKVDNCGEVDVYDQPTDAIRKESRTRVVPNNSLNAVCGKDAVLVFRKIRSSSDSPSMRKQAGQRVFPLDGLQTGCQHILLRIKAEFLLSLPCQSHHASPVYCRLTIHATPPGYAADGILGISFLRHFATVFDVDHEQVGFAKLSI</sequence>
<accession>G7YLF6</accession>
<dbReference type="InterPro" id="IPR033121">
    <property type="entry name" value="PEPTIDASE_A1"/>
</dbReference>
<reference evidence="2" key="1">
    <citation type="journal article" date="2011" name="Genome Biol.">
        <title>The draft genome of the carcinogenic human liver fluke Clonorchis sinensis.</title>
        <authorList>
            <person name="Wang X."/>
            <person name="Chen W."/>
            <person name="Huang Y."/>
            <person name="Sun J."/>
            <person name="Men J."/>
            <person name="Liu H."/>
            <person name="Luo F."/>
            <person name="Guo L."/>
            <person name="Lv X."/>
            <person name="Deng C."/>
            <person name="Zhou C."/>
            <person name="Fan Y."/>
            <person name="Li X."/>
            <person name="Huang L."/>
            <person name="Hu Y."/>
            <person name="Liang C."/>
            <person name="Hu X."/>
            <person name="Xu J."/>
            <person name="Yu X."/>
        </authorList>
    </citation>
    <scope>NUCLEOTIDE SEQUENCE [LARGE SCALE GENOMIC DNA]</scope>
    <source>
        <strain evidence="2">Henan</strain>
    </source>
</reference>
<gene>
    <name evidence="2" type="ORF">CLF_111142</name>
</gene>
<protein>
    <submittedName>
        <fullName evidence="2">Phospholipase C beta</fullName>
    </submittedName>
</protein>
<evidence type="ECO:0000313" key="3">
    <source>
        <dbReference type="Proteomes" id="UP000008909"/>
    </source>
</evidence>
<organism evidence="2 3">
    <name type="scientific">Clonorchis sinensis</name>
    <name type="common">Chinese liver fluke</name>
    <dbReference type="NCBI Taxonomy" id="79923"/>
    <lineage>
        <taxon>Eukaryota</taxon>
        <taxon>Metazoa</taxon>
        <taxon>Spiralia</taxon>
        <taxon>Lophotrochozoa</taxon>
        <taxon>Platyhelminthes</taxon>
        <taxon>Trematoda</taxon>
        <taxon>Digenea</taxon>
        <taxon>Opisthorchiida</taxon>
        <taxon>Opisthorchiata</taxon>
        <taxon>Opisthorchiidae</taxon>
        <taxon>Clonorchis</taxon>
    </lineage>
</organism>
<dbReference type="EMBL" id="DF143590">
    <property type="protein sequence ID" value="GAA53787.1"/>
    <property type="molecule type" value="Genomic_DNA"/>
</dbReference>
<dbReference type="SUPFAM" id="SSF50630">
    <property type="entry name" value="Acid proteases"/>
    <property type="match status" value="1"/>
</dbReference>
<feature type="domain" description="Peptidase A1" evidence="1">
    <location>
        <begin position="107"/>
        <end position="155"/>
    </location>
</feature>
<dbReference type="Proteomes" id="UP000008909">
    <property type="component" value="Unassembled WGS sequence"/>
</dbReference>
<dbReference type="InterPro" id="IPR021109">
    <property type="entry name" value="Peptidase_aspartic_dom_sf"/>
</dbReference>
<dbReference type="Gene3D" id="2.60.40.150">
    <property type="entry name" value="C2 domain"/>
    <property type="match status" value="1"/>
</dbReference>
<proteinExistence type="predicted"/>
<keyword evidence="3" id="KW-1185">Reference proteome</keyword>
<dbReference type="SUPFAM" id="SSF49562">
    <property type="entry name" value="C2 domain (Calcium/lipid-binding domain, CaLB)"/>
    <property type="match status" value="1"/>
</dbReference>
<reference key="2">
    <citation type="submission" date="2011-10" db="EMBL/GenBank/DDBJ databases">
        <title>The genome and transcriptome sequence of Clonorchis sinensis provide insights into the carcinogenic liver fluke.</title>
        <authorList>
            <person name="Wang X."/>
            <person name="Huang Y."/>
            <person name="Chen W."/>
            <person name="Liu H."/>
            <person name="Guo L."/>
            <person name="Chen Y."/>
            <person name="Luo F."/>
            <person name="Zhou W."/>
            <person name="Sun J."/>
            <person name="Mao Q."/>
            <person name="Liang P."/>
            <person name="Zhou C."/>
            <person name="Tian Y."/>
            <person name="Men J."/>
            <person name="Lv X."/>
            <person name="Huang L."/>
            <person name="Zhou J."/>
            <person name="Hu Y."/>
            <person name="Li R."/>
            <person name="Zhang F."/>
            <person name="Lei H."/>
            <person name="Li X."/>
            <person name="Hu X."/>
            <person name="Liang C."/>
            <person name="Xu J."/>
            <person name="Wu Z."/>
            <person name="Yu X."/>
        </authorList>
    </citation>
    <scope>NUCLEOTIDE SEQUENCE</scope>
    <source>
        <strain>Henan</strain>
    </source>
</reference>
<dbReference type="InterPro" id="IPR035892">
    <property type="entry name" value="C2_domain_sf"/>
</dbReference>
<evidence type="ECO:0000313" key="2">
    <source>
        <dbReference type="EMBL" id="GAA53787.1"/>
    </source>
</evidence>
<evidence type="ECO:0000259" key="1">
    <source>
        <dbReference type="Pfam" id="PF00026"/>
    </source>
</evidence>
<dbReference type="Pfam" id="PF00026">
    <property type="entry name" value="Asp"/>
    <property type="match status" value="1"/>
</dbReference>
<name>G7YLF6_CLOSI</name>